<accession>A0ABQ1S3F5</accession>
<dbReference type="EMBL" id="BMCM01000009">
    <property type="protein sequence ID" value="GGD91135.1"/>
    <property type="molecule type" value="Genomic_DNA"/>
</dbReference>
<protein>
    <submittedName>
        <fullName evidence="1">Uncharacterized protein</fullName>
    </submittedName>
</protein>
<evidence type="ECO:0000313" key="2">
    <source>
        <dbReference type="Proteomes" id="UP000629365"/>
    </source>
</evidence>
<proteinExistence type="predicted"/>
<dbReference type="Proteomes" id="UP000629365">
    <property type="component" value="Unassembled WGS sequence"/>
</dbReference>
<keyword evidence="2" id="KW-1185">Reference proteome</keyword>
<sequence length="80" mass="8437">MRMSVDRDATTTPVPDETIVRADLRALIARPPLVVPALRAVTAHLVGTAPARPDVRAATKAETVLRAVMVPVLRAAMAGT</sequence>
<evidence type="ECO:0000313" key="1">
    <source>
        <dbReference type="EMBL" id="GGD91135.1"/>
    </source>
</evidence>
<gene>
    <name evidence="1" type="ORF">GCM10007269_37140</name>
</gene>
<name>A0ABQ1S3F5_9MICO</name>
<organism evidence="1 2">
    <name type="scientific">Microbacterium murale</name>
    <dbReference type="NCBI Taxonomy" id="1081040"/>
    <lineage>
        <taxon>Bacteria</taxon>
        <taxon>Bacillati</taxon>
        <taxon>Actinomycetota</taxon>
        <taxon>Actinomycetes</taxon>
        <taxon>Micrococcales</taxon>
        <taxon>Microbacteriaceae</taxon>
        <taxon>Microbacterium</taxon>
    </lineage>
</organism>
<comment type="caution">
    <text evidence="1">The sequence shown here is derived from an EMBL/GenBank/DDBJ whole genome shotgun (WGS) entry which is preliminary data.</text>
</comment>
<reference evidence="2" key="1">
    <citation type="journal article" date="2019" name="Int. J. Syst. Evol. Microbiol.">
        <title>The Global Catalogue of Microorganisms (GCM) 10K type strain sequencing project: providing services to taxonomists for standard genome sequencing and annotation.</title>
        <authorList>
            <consortium name="The Broad Institute Genomics Platform"/>
            <consortium name="The Broad Institute Genome Sequencing Center for Infectious Disease"/>
            <person name="Wu L."/>
            <person name="Ma J."/>
        </authorList>
    </citation>
    <scope>NUCLEOTIDE SEQUENCE [LARGE SCALE GENOMIC DNA]</scope>
    <source>
        <strain evidence="2">CCM 7640</strain>
    </source>
</reference>